<accession>A0A395JLU2</accession>
<dbReference type="InParanoid" id="A0A395JLU2"/>
<dbReference type="RefSeq" id="WP_113954476.1">
    <property type="nucleotide sequence ID" value="NZ_QNRT01000002.1"/>
</dbReference>
<dbReference type="EMBL" id="QNRT01000002">
    <property type="protein sequence ID" value="RBP51732.1"/>
    <property type="molecule type" value="Genomic_DNA"/>
</dbReference>
<gene>
    <name evidence="2" type="ORF">DFR28_1021165</name>
</gene>
<protein>
    <submittedName>
        <fullName evidence="2">Uncharacterized protein</fullName>
    </submittedName>
</protein>
<proteinExistence type="predicted"/>
<evidence type="ECO:0000313" key="3">
    <source>
        <dbReference type="Proteomes" id="UP000253083"/>
    </source>
</evidence>
<comment type="caution">
    <text evidence="2">The sequence shown here is derived from an EMBL/GenBank/DDBJ whole genome shotgun (WGS) entry which is preliminary data.</text>
</comment>
<organism evidence="2 3">
    <name type="scientific">Arenicella xantha</name>
    <dbReference type="NCBI Taxonomy" id="644221"/>
    <lineage>
        <taxon>Bacteria</taxon>
        <taxon>Pseudomonadati</taxon>
        <taxon>Pseudomonadota</taxon>
        <taxon>Gammaproteobacteria</taxon>
        <taxon>Arenicellales</taxon>
        <taxon>Arenicellaceae</taxon>
        <taxon>Arenicella</taxon>
    </lineage>
</organism>
<feature type="region of interest" description="Disordered" evidence="1">
    <location>
        <begin position="172"/>
        <end position="192"/>
    </location>
</feature>
<sequence>MPNGIEQPNNPILKAVIFLVLIFSQHTADAQFWNGPINKILEETRWEAFSHHYIENKDDYRQGGSSLQVIEESAHTGVTGGYFVDRPVTVTFEYKYNRDNRFDNVDESLEILYDSPTGLKELSLPDTNNLWCTKSFYLSFDPMFVQWSILFAAGSNSEVLFDNFNIEPTNNVQPESCSDSANNNGQGSNLPSNGFTPALSGIIGLLLNEDDGDQGEPAIYGYVLLPEGLLAPVGGVTVEIQTFPLDFDFSSPFIETSQIEVTIPEGASSIPYELPFLVEGDAVTREIQYKCLSGCTALDLATGGFWSTVTGTTDFFGASDFDVNTRTEVPIALEPGTRYTGTISFPNGFLASGGEQIVVTVTEVVSGFGIPESFSFFYYPESGDNEIIFDVAAPTDSTSELWRIEIQCNSCDSGLVGDPTYITNIGAAPLTTSSNLAAVWIKEFDLTGFDVELLLGAP</sequence>
<evidence type="ECO:0000313" key="2">
    <source>
        <dbReference type="EMBL" id="RBP51732.1"/>
    </source>
</evidence>
<name>A0A395JLU2_9GAMM</name>
<keyword evidence="3" id="KW-1185">Reference proteome</keyword>
<reference evidence="2 3" key="1">
    <citation type="submission" date="2018-06" db="EMBL/GenBank/DDBJ databases">
        <title>Genomic Encyclopedia of Type Strains, Phase IV (KMG-IV): sequencing the most valuable type-strain genomes for metagenomic binning, comparative biology and taxonomic classification.</title>
        <authorList>
            <person name="Goeker M."/>
        </authorList>
    </citation>
    <scope>NUCLEOTIDE SEQUENCE [LARGE SCALE GENOMIC DNA]</scope>
    <source>
        <strain evidence="2 3">DSM 24032</strain>
    </source>
</reference>
<dbReference type="Proteomes" id="UP000253083">
    <property type="component" value="Unassembled WGS sequence"/>
</dbReference>
<evidence type="ECO:0000256" key="1">
    <source>
        <dbReference type="SAM" id="MobiDB-lite"/>
    </source>
</evidence>
<dbReference type="AlphaFoldDB" id="A0A395JLU2"/>